<dbReference type="GO" id="GO:0005523">
    <property type="term" value="F:tropomyosin binding"/>
    <property type="evidence" value="ECO:0007669"/>
    <property type="project" value="TreeGrafter"/>
</dbReference>
<comment type="similarity">
    <text evidence="2">Belongs to the troponin T family.</text>
</comment>
<dbReference type="SUPFAM" id="SSF90250">
    <property type="entry name" value="Troponin coil-coiled subunits"/>
    <property type="match status" value="1"/>
</dbReference>
<dbReference type="GO" id="GO:0006937">
    <property type="term" value="P:regulation of muscle contraction"/>
    <property type="evidence" value="ECO:0007669"/>
    <property type="project" value="InterPro"/>
</dbReference>
<dbReference type="PANTHER" id="PTHR11521">
    <property type="entry name" value="TROPONIN T"/>
    <property type="match status" value="1"/>
</dbReference>
<evidence type="ECO:0000256" key="3">
    <source>
        <dbReference type="ARBA" id="ARBA00023179"/>
    </source>
</evidence>
<dbReference type="GO" id="GO:0006936">
    <property type="term" value="P:muscle contraction"/>
    <property type="evidence" value="ECO:0007669"/>
    <property type="project" value="TreeGrafter"/>
</dbReference>
<comment type="function">
    <text evidence="1">Troponin T is the tropomyosin-binding subunit of troponin, the thin filament regulatory complex which confers calcium-sensitivity to striated muscle actomyosin ATPase activity.</text>
</comment>
<dbReference type="Proteomes" id="UP000011014">
    <property type="component" value="Unassembled WGS sequence"/>
</dbReference>
<dbReference type="InterPro" id="IPR038077">
    <property type="entry name" value="Troponin_sf"/>
</dbReference>
<keyword evidence="7" id="KW-1185">Reference proteome</keyword>
<dbReference type="GO" id="GO:0045214">
    <property type="term" value="P:sarcomere organization"/>
    <property type="evidence" value="ECO:0007669"/>
    <property type="project" value="TreeGrafter"/>
</dbReference>
<accession>E4X8D5</accession>
<dbReference type="Gene3D" id="1.20.5.350">
    <property type="match status" value="1"/>
</dbReference>
<keyword evidence="3" id="KW-0514">Muscle protein</keyword>
<protein>
    <submittedName>
        <fullName evidence="5">Uncharacterized protein</fullName>
    </submittedName>
</protein>
<evidence type="ECO:0000313" key="6">
    <source>
        <dbReference type="EMBL" id="CBY31648.1"/>
    </source>
</evidence>
<gene>
    <name evidence="5" type="ORF">GSOID_T00004140001</name>
    <name evidence="6" type="ORF">GSOID_T00025565001</name>
</gene>
<dbReference type="EMBL" id="FN653029">
    <property type="protein sequence ID" value="CBY08131.1"/>
    <property type="molecule type" value="Genomic_DNA"/>
</dbReference>
<evidence type="ECO:0000256" key="4">
    <source>
        <dbReference type="SAM" id="Coils"/>
    </source>
</evidence>
<dbReference type="InterPro" id="IPR027707">
    <property type="entry name" value="TNNT"/>
</dbReference>
<dbReference type="Proteomes" id="UP000001307">
    <property type="component" value="Unassembled WGS sequence"/>
</dbReference>
<dbReference type="Pfam" id="PF00992">
    <property type="entry name" value="Troponin"/>
    <property type="match status" value="1"/>
</dbReference>
<name>E4X8D5_OIKDI</name>
<keyword evidence="4" id="KW-0175">Coiled coil</keyword>
<dbReference type="GO" id="GO:0005861">
    <property type="term" value="C:troponin complex"/>
    <property type="evidence" value="ECO:0007669"/>
    <property type="project" value="InterPro"/>
</dbReference>
<feature type="coiled-coil region" evidence="4">
    <location>
        <begin position="84"/>
        <end position="111"/>
    </location>
</feature>
<organism evidence="5 7">
    <name type="scientific">Oikopleura dioica</name>
    <name type="common">Tunicate</name>
    <dbReference type="NCBI Taxonomy" id="34765"/>
    <lineage>
        <taxon>Eukaryota</taxon>
        <taxon>Metazoa</taxon>
        <taxon>Chordata</taxon>
        <taxon>Tunicata</taxon>
        <taxon>Appendicularia</taxon>
        <taxon>Copelata</taxon>
        <taxon>Oikopleuridae</taxon>
        <taxon>Oikopleura</taxon>
    </lineage>
</organism>
<evidence type="ECO:0000313" key="7">
    <source>
        <dbReference type="Proteomes" id="UP000001307"/>
    </source>
</evidence>
<evidence type="ECO:0000256" key="2">
    <source>
        <dbReference type="ARBA" id="ARBA00008330"/>
    </source>
</evidence>
<evidence type="ECO:0000313" key="5">
    <source>
        <dbReference type="EMBL" id="CBY08131.1"/>
    </source>
</evidence>
<dbReference type="OrthoDB" id="330499at2759"/>
<dbReference type="AlphaFoldDB" id="E4X8D5"/>
<dbReference type="PANTHER" id="PTHR11521:SF1">
    <property type="entry name" value="TROPONIN T, SKELETAL MUSCLE"/>
    <property type="match status" value="1"/>
</dbReference>
<dbReference type="EMBL" id="FN654311">
    <property type="protein sequence ID" value="CBY31648.1"/>
    <property type="molecule type" value="Genomic_DNA"/>
</dbReference>
<sequence length="218" mass="25717">MSVPIISNFEIGSKKGKRDDGLDDFKRARIEKDLAELEKLISSHFVKREIDEKEINNLKTKINERIATREEQLKDRQIKLKEREESIALEAKRAEEEIAAAAKKEDDRKKELMLAMSMNFGGYQARMEKMRKGKRATQKEEKKKILSDRRKPLNIDHLSGERLQEKICEFYEWLQTLEASKYDLELNQRDLKLTLKGMRVRENDLLKAKKGQKINLRK</sequence>
<proteinExistence type="inferred from homology"/>
<dbReference type="InterPro" id="IPR001978">
    <property type="entry name" value="Troponin"/>
</dbReference>
<evidence type="ECO:0000256" key="1">
    <source>
        <dbReference type="ARBA" id="ARBA00003363"/>
    </source>
</evidence>
<reference evidence="5 7" key="1">
    <citation type="journal article" date="2010" name="Science">
        <title>Plasticity of animal genome architecture unmasked by rapid evolution of a pelagic tunicate.</title>
        <authorList>
            <person name="Denoeud F."/>
            <person name="Henriet S."/>
            <person name="Mungpakdee S."/>
            <person name="Aury J.M."/>
            <person name="Da Silva C."/>
            <person name="Brinkmann H."/>
            <person name="Mikhaleva J."/>
            <person name="Olsen L.C."/>
            <person name="Jubin C."/>
            <person name="Canestro C."/>
            <person name="Bouquet J.M."/>
            <person name="Danks G."/>
            <person name="Poulain J."/>
            <person name="Campsteijn C."/>
            <person name="Adamski M."/>
            <person name="Cross I."/>
            <person name="Yadetie F."/>
            <person name="Muffato M."/>
            <person name="Louis A."/>
            <person name="Butcher S."/>
            <person name="Tsagkogeorga G."/>
            <person name="Konrad A."/>
            <person name="Singh S."/>
            <person name="Jensen M.F."/>
            <person name="Cong E.H."/>
            <person name="Eikeseth-Otteraa H."/>
            <person name="Noel B."/>
            <person name="Anthouard V."/>
            <person name="Porcel B.M."/>
            <person name="Kachouri-Lafond R."/>
            <person name="Nishino A."/>
            <person name="Ugolini M."/>
            <person name="Chourrout P."/>
            <person name="Nishida H."/>
            <person name="Aasland R."/>
            <person name="Huzurbazar S."/>
            <person name="Westhof E."/>
            <person name="Delsuc F."/>
            <person name="Lehrach H."/>
            <person name="Reinhardt R."/>
            <person name="Weissenbach J."/>
            <person name="Roy S.W."/>
            <person name="Artiguenave F."/>
            <person name="Postlethwait J.H."/>
            <person name="Manak J.R."/>
            <person name="Thompson E.M."/>
            <person name="Jaillon O."/>
            <person name="Du Pasquier L."/>
            <person name="Boudinot P."/>
            <person name="Liberles D.A."/>
            <person name="Volff J.N."/>
            <person name="Philippe H."/>
            <person name="Lenhard B."/>
            <person name="Roest Crollius H."/>
            <person name="Wincker P."/>
            <person name="Chourrout D."/>
        </authorList>
    </citation>
    <scope>NUCLEOTIDE SEQUENCE [LARGE SCALE GENOMIC DNA]</scope>
</reference>